<dbReference type="WBParaSite" id="RSKR_0000522300.1">
    <property type="protein sequence ID" value="RSKR_0000522300.1"/>
    <property type="gene ID" value="RSKR_0000522300"/>
</dbReference>
<protein>
    <submittedName>
        <fullName evidence="2">Dimer_Tnp_hAT domain-containing protein</fullName>
    </submittedName>
</protein>
<reference evidence="2" key="1">
    <citation type="submission" date="2016-11" db="UniProtKB">
        <authorList>
            <consortium name="WormBaseParasite"/>
        </authorList>
    </citation>
    <scope>IDENTIFICATION</scope>
    <source>
        <strain evidence="2">KR3021</strain>
    </source>
</reference>
<evidence type="ECO:0000313" key="1">
    <source>
        <dbReference type="Proteomes" id="UP000095286"/>
    </source>
</evidence>
<name>A0AC35TVX1_9BILA</name>
<sequence length="156" mass="18126">MTRFNFALKNEILQKAAFCNPNMAYHLDLFNTNEWDNIEQSFHFDHLIVPQTNGGVNRRSFQAVPVQSTCAKSYQALLINEVIFIPNFFKQNGFKIPQILNVYNKFKFVPCTSIRSESGFSRVGFIRSPKRQSPTTENIPAYYSFMIMLLRPVRCN</sequence>
<dbReference type="Proteomes" id="UP000095286">
    <property type="component" value="Unplaced"/>
</dbReference>
<organism evidence="1 2">
    <name type="scientific">Rhabditophanes sp. KR3021</name>
    <dbReference type="NCBI Taxonomy" id="114890"/>
    <lineage>
        <taxon>Eukaryota</taxon>
        <taxon>Metazoa</taxon>
        <taxon>Ecdysozoa</taxon>
        <taxon>Nematoda</taxon>
        <taxon>Chromadorea</taxon>
        <taxon>Rhabditida</taxon>
        <taxon>Tylenchina</taxon>
        <taxon>Panagrolaimomorpha</taxon>
        <taxon>Strongyloidoidea</taxon>
        <taxon>Alloionematidae</taxon>
        <taxon>Rhabditophanes</taxon>
    </lineage>
</organism>
<accession>A0AC35TVX1</accession>
<evidence type="ECO:0000313" key="2">
    <source>
        <dbReference type="WBParaSite" id="RSKR_0000522300.1"/>
    </source>
</evidence>
<proteinExistence type="predicted"/>